<dbReference type="AlphaFoldDB" id="A0A381UI81"/>
<proteinExistence type="predicted"/>
<keyword evidence="3" id="KW-0328">Glycosyltransferase</keyword>
<feature type="domain" description="Glycosyltransferase 2-like" evidence="6">
    <location>
        <begin position="4"/>
        <end position="106"/>
    </location>
</feature>
<sequence>MKISIIVPTLNEAKCLGETLTYIQQLSPHEVIVSDGGSDDGTLKIAAKFTENVVNGPAGRALQMNAGARIATGDIFLFLHADSRIEPASYEKMLRSMKNSEEIGGAFSLCIVSDKWSLRLITRLANLRSKYLGMAYGDQAFFVKNSIFQKMNGFTKLPICEDIDFFKRLRNLGSVILLNEKALTSPRRWNKEGIWLATMKNILIVTLFELGFPPHILTKWYQIVR</sequence>
<dbReference type="PANTHER" id="PTHR43646">
    <property type="entry name" value="GLYCOSYLTRANSFERASE"/>
    <property type="match status" value="1"/>
</dbReference>
<protein>
    <recommendedName>
        <fullName evidence="6">Glycosyltransferase 2-like domain-containing protein</fullName>
    </recommendedName>
</protein>
<evidence type="ECO:0000256" key="2">
    <source>
        <dbReference type="ARBA" id="ARBA00022475"/>
    </source>
</evidence>
<dbReference type="InterPro" id="IPR029044">
    <property type="entry name" value="Nucleotide-diphossugar_trans"/>
</dbReference>
<dbReference type="Pfam" id="PF00535">
    <property type="entry name" value="Glycos_transf_2"/>
    <property type="match status" value="1"/>
</dbReference>
<evidence type="ECO:0000256" key="3">
    <source>
        <dbReference type="ARBA" id="ARBA00022676"/>
    </source>
</evidence>
<evidence type="ECO:0000256" key="5">
    <source>
        <dbReference type="ARBA" id="ARBA00023136"/>
    </source>
</evidence>
<gene>
    <name evidence="7" type="ORF">METZ01_LOCUS80255</name>
</gene>
<dbReference type="InterPro" id="IPR026461">
    <property type="entry name" value="Trfase_2_rSAM/seldom_assoc"/>
</dbReference>
<evidence type="ECO:0000259" key="6">
    <source>
        <dbReference type="Pfam" id="PF00535"/>
    </source>
</evidence>
<dbReference type="NCBIfam" id="TIGR04283">
    <property type="entry name" value="glyco_like_mftF"/>
    <property type="match status" value="1"/>
</dbReference>
<evidence type="ECO:0000256" key="4">
    <source>
        <dbReference type="ARBA" id="ARBA00022679"/>
    </source>
</evidence>
<name>A0A381UI81_9ZZZZ</name>
<dbReference type="EMBL" id="UINC01006417">
    <property type="protein sequence ID" value="SVA27401.1"/>
    <property type="molecule type" value="Genomic_DNA"/>
</dbReference>
<dbReference type="SUPFAM" id="SSF53448">
    <property type="entry name" value="Nucleotide-diphospho-sugar transferases"/>
    <property type="match status" value="1"/>
</dbReference>
<keyword evidence="5" id="KW-0472">Membrane</keyword>
<comment type="subcellular location">
    <subcellularLocation>
        <location evidence="1">Cell membrane</location>
    </subcellularLocation>
</comment>
<dbReference type="Gene3D" id="3.90.550.10">
    <property type="entry name" value="Spore Coat Polysaccharide Biosynthesis Protein SpsA, Chain A"/>
    <property type="match status" value="1"/>
</dbReference>
<keyword evidence="2" id="KW-1003">Cell membrane</keyword>
<dbReference type="GO" id="GO:0005886">
    <property type="term" value="C:plasma membrane"/>
    <property type="evidence" value="ECO:0007669"/>
    <property type="project" value="UniProtKB-SubCell"/>
</dbReference>
<organism evidence="7">
    <name type="scientific">marine metagenome</name>
    <dbReference type="NCBI Taxonomy" id="408172"/>
    <lineage>
        <taxon>unclassified sequences</taxon>
        <taxon>metagenomes</taxon>
        <taxon>ecological metagenomes</taxon>
    </lineage>
</organism>
<dbReference type="CDD" id="cd02522">
    <property type="entry name" value="GT_2_like_a"/>
    <property type="match status" value="1"/>
</dbReference>
<evidence type="ECO:0000313" key="7">
    <source>
        <dbReference type="EMBL" id="SVA27401.1"/>
    </source>
</evidence>
<accession>A0A381UI81</accession>
<reference evidence="7" key="1">
    <citation type="submission" date="2018-05" db="EMBL/GenBank/DDBJ databases">
        <authorList>
            <person name="Lanie J.A."/>
            <person name="Ng W.-L."/>
            <person name="Kazmierczak K.M."/>
            <person name="Andrzejewski T.M."/>
            <person name="Davidsen T.M."/>
            <person name="Wayne K.J."/>
            <person name="Tettelin H."/>
            <person name="Glass J.I."/>
            <person name="Rusch D."/>
            <person name="Podicherti R."/>
            <person name="Tsui H.-C.T."/>
            <person name="Winkler M.E."/>
        </authorList>
    </citation>
    <scope>NUCLEOTIDE SEQUENCE</scope>
</reference>
<keyword evidence="4" id="KW-0808">Transferase</keyword>
<evidence type="ECO:0000256" key="1">
    <source>
        <dbReference type="ARBA" id="ARBA00004236"/>
    </source>
</evidence>
<dbReference type="PANTHER" id="PTHR43646:SF2">
    <property type="entry name" value="GLYCOSYLTRANSFERASE 2-LIKE DOMAIN-CONTAINING PROTEIN"/>
    <property type="match status" value="1"/>
</dbReference>
<dbReference type="GO" id="GO:0016757">
    <property type="term" value="F:glycosyltransferase activity"/>
    <property type="evidence" value="ECO:0007669"/>
    <property type="project" value="UniProtKB-KW"/>
</dbReference>
<dbReference type="InterPro" id="IPR001173">
    <property type="entry name" value="Glyco_trans_2-like"/>
</dbReference>